<dbReference type="AlphaFoldDB" id="A0ABD3N9M1"/>
<keyword evidence="4" id="KW-1185">Reference proteome</keyword>
<name>A0ABD3N9M1_9STRA</name>
<evidence type="ECO:0000256" key="1">
    <source>
        <dbReference type="SAM" id="MobiDB-lite"/>
    </source>
</evidence>
<feature type="signal peptide" evidence="2">
    <location>
        <begin position="1"/>
        <end position="23"/>
    </location>
</feature>
<reference evidence="3 4" key="1">
    <citation type="submission" date="2024-10" db="EMBL/GenBank/DDBJ databases">
        <title>Updated reference genomes for cyclostephanoid diatoms.</title>
        <authorList>
            <person name="Roberts W.R."/>
            <person name="Alverson A.J."/>
        </authorList>
    </citation>
    <scope>NUCLEOTIDE SEQUENCE [LARGE SCALE GENOMIC DNA]</scope>
    <source>
        <strain evidence="3 4">AJA010-31</strain>
    </source>
</reference>
<dbReference type="Proteomes" id="UP001530400">
    <property type="component" value="Unassembled WGS sequence"/>
</dbReference>
<evidence type="ECO:0000313" key="4">
    <source>
        <dbReference type="Proteomes" id="UP001530400"/>
    </source>
</evidence>
<sequence>MLYSNAILIIATSFVSILASVSPTTPNCETLPNKKKCTQVSSCAWDLTLNSCKPVKAQPSHQPSGSQEGESNCLLLKNKKKCNQDASCQWNSDIEVCIDLSKKPTLQPTGQPTTTNHSKCLSLTTKKKCKSDSLCKWDDNSGVCISSGSKNSTSKPTSSPTKQPSNDSCFAEANNVNETVYRTCFQRVIDPCSNLTEDTIVRDQNKLPYISPEEELANGTLYVAVVRNVDTDLSEWTGLRSKVPP</sequence>
<evidence type="ECO:0000313" key="3">
    <source>
        <dbReference type="EMBL" id="KAL3772692.1"/>
    </source>
</evidence>
<evidence type="ECO:0008006" key="5">
    <source>
        <dbReference type="Google" id="ProtNLM"/>
    </source>
</evidence>
<accession>A0ABD3N9M1</accession>
<feature type="compositionally biased region" description="Low complexity" evidence="1">
    <location>
        <begin position="147"/>
        <end position="165"/>
    </location>
</feature>
<keyword evidence="2" id="KW-0732">Signal</keyword>
<feature type="region of interest" description="Disordered" evidence="1">
    <location>
        <begin position="147"/>
        <end position="167"/>
    </location>
</feature>
<feature type="chain" id="PRO_5044757106" description="Secreted protein" evidence="2">
    <location>
        <begin position="24"/>
        <end position="245"/>
    </location>
</feature>
<organism evidence="3 4">
    <name type="scientific">Cyclotella atomus</name>
    <dbReference type="NCBI Taxonomy" id="382360"/>
    <lineage>
        <taxon>Eukaryota</taxon>
        <taxon>Sar</taxon>
        <taxon>Stramenopiles</taxon>
        <taxon>Ochrophyta</taxon>
        <taxon>Bacillariophyta</taxon>
        <taxon>Coscinodiscophyceae</taxon>
        <taxon>Thalassiosirophycidae</taxon>
        <taxon>Stephanodiscales</taxon>
        <taxon>Stephanodiscaceae</taxon>
        <taxon>Cyclotella</taxon>
    </lineage>
</organism>
<proteinExistence type="predicted"/>
<evidence type="ECO:0000256" key="2">
    <source>
        <dbReference type="SAM" id="SignalP"/>
    </source>
</evidence>
<dbReference type="EMBL" id="JALLPJ020001262">
    <property type="protein sequence ID" value="KAL3772692.1"/>
    <property type="molecule type" value="Genomic_DNA"/>
</dbReference>
<gene>
    <name evidence="3" type="ORF">ACHAWO_003364</name>
</gene>
<comment type="caution">
    <text evidence="3">The sequence shown here is derived from an EMBL/GenBank/DDBJ whole genome shotgun (WGS) entry which is preliminary data.</text>
</comment>
<protein>
    <recommendedName>
        <fullName evidence="5">Secreted protein</fullName>
    </recommendedName>
</protein>